<dbReference type="GO" id="GO:0032259">
    <property type="term" value="P:methylation"/>
    <property type="evidence" value="ECO:0007669"/>
    <property type="project" value="UniProtKB-KW"/>
</dbReference>
<sequence>MRKELLSNHNEIQVTDFGAGSKVLNENKRSVADIAAKAGISSKRGKLLAKTVAYFKPQTILEIGTSLGISTAYMVSGAPDAKITTLEGCPEIAGIARDNFQIFDFKQINLIVGKFEDTLPPALADQQFDLIYFDGNHQAVPTISYFEQCLKTVHEHSLFIFDDIHWTADMDKAWKHIRNHKKVSLSVDTYQWGLVFFKTGKAKEHFTLRI</sequence>
<dbReference type="CDD" id="cd02440">
    <property type="entry name" value="AdoMet_MTases"/>
    <property type="match status" value="1"/>
</dbReference>
<keyword evidence="2" id="KW-1185">Reference proteome</keyword>
<keyword evidence="1" id="KW-0808">Transferase</keyword>
<accession>A0ABU9KYC1</accession>
<reference evidence="1 2" key="1">
    <citation type="submission" date="2024-04" db="EMBL/GenBank/DDBJ databases">
        <title>whole genome sequencing of Lutimonas vermicola strain IMCC1616.</title>
        <authorList>
            <person name="Bae S.S."/>
        </authorList>
    </citation>
    <scope>NUCLEOTIDE SEQUENCE [LARGE SCALE GENOMIC DNA]</scope>
    <source>
        <strain evidence="1 2">IMCC1616</strain>
    </source>
</reference>
<dbReference type="Proteomes" id="UP001474120">
    <property type="component" value="Unassembled WGS sequence"/>
</dbReference>
<comment type="caution">
    <text evidence="1">The sequence shown here is derived from an EMBL/GenBank/DDBJ whole genome shotgun (WGS) entry which is preliminary data.</text>
</comment>
<dbReference type="EMBL" id="JBCDNA010000001">
    <property type="protein sequence ID" value="MEL4455191.1"/>
    <property type="molecule type" value="Genomic_DNA"/>
</dbReference>
<protein>
    <submittedName>
        <fullName evidence="1">Class I SAM-dependent methyltransferase</fullName>
        <ecNumber evidence="1">2.1.1.-</ecNumber>
    </submittedName>
</protein>
<dbReference type="SUPFAM" id="SSF53335">
    <property type="entry name" value="S-adenosyl-L-methionine-dependent methyltransferases"/>
    <property type="match status" value="1"/>
</dbReference>
<dbReference type="EC" id="2.1.1.-" evidence="1"/>
<keyword evidence="1" id="KW-0489">Methyltransferase</keyword>
<proteinExistence type="predicted"/>
<organism evidence="1 2">
    <name type="scientific">Lutimonas vermicola</name>
    <dbReference type="NCBI Taxonomy" id="414288"/>
    <lineage>
        <taxon>Bacteria</taxon>
        <taxon>Pseudomonadati</taxon>
        <taxon>Bacteroidota</taxon>
        <taxon>Flavobacteriia</taxon>
        <taxon>Flavobacteriales</taxon>
        <taxon>Flavobacteriaceae</taxon>
        <taxon>Lutimonas</taxon>
    </lineage>
</organism>
<gene>
    <name evidence="1" type="ORF">AABB81_04740</name>
</gene>
<dbReference type="PANTHER" id="PTHR43836:SF2">
    <property type="entry name" value="CATECHOL O-METHYLTRANSFERASE 1-RELATED"/>
    <property type="match status" value="1"/>
</dbReference>
<evidence type="ECO:0000313" key="1">
    <source>
        <dbReference type="EMBL" id="MEL4455191.1"/>
    </source>
</evidence>
<evidence type="ECO:0000313" key="2">
    <source>
        <dbReference type="Proteomes" id="UP001474120"/>
    </source>
</evidence>
<name>A0ABU9KYC1_9FLAO</name>
<dbReference type="RefSeq" id="WP_342158980.1">
    <property type="nucleotide sequence ID" value="NZ_JBCDNA010000001.1"/>
</dbReference>
<dbReference type="Gene3D" id="3.40.50.150">
    <property type="entry name" value="Vaccinia Virus protein VP39"/>
    <property type="match status" value="1"/>
</dbReference>
<dbReference type="InterPro" id="IPR029063">
    <property type="entry name" value="SAM-dependent_MTases_sf"/>
</dbReference>
<dbReference type="PANTHER" id="PTHR43836">
    <property type="entry name" value="CATECHOL O-METHYLTRANSFERASE 1-RELATED"/>
    <property type="match status" value="1"/>
</dbReference>
<dbReference type="GO" id="GO:0008168">
    <property type="term" value="F:methyltransferase activity"/>
    <property type="evidence" value="ECO:0007669"/>
    <property type="project" value="UniProtKB-KW"/>
</dbReference>
<dbReference type="Pfam" id="PF13578">
    <property type="entry name" value="Methyltransf_24"/>
    <property type="match status" value="1"/>
</dbReference>